<dbReference type="PANTHER" id="PTHR10829">
    <property type="entry name" value="CORTACTIN AND DREBRIN"/>
    <property type="match status" value="1"/>
</dbReference>
<dbReference type="PROSITE" id="PS51354">
    <property type="entry name" value="GLUTAREDOXIN_2"/>
    <property type="match status" value="2"/>
</dbReference>
<feature type="region of interest" description="Disordered" evidence="1">
    <location>
        <begin position="225"/>
        <end position="254"/>
    </location>
</feature>
<dbReference type="PANTHER" id="PTHR10829:SF25">
    <property type="entry name" value="DREBRIN-LIKE PROTEIN"/>
    <property type="match status" value="1"/>
</dbReference>
<dbReference type="Proteomes" id="UP001153069">
    <property type="component" value="Unassembled WGS sequence"/>
</dbReference>
<dbReference type="GO" id="GO:0030864">
    <property type="term" value="C:cortical actin cytoskeleton"/>
    <property type="evidence" value="ECO:0007669"/>
    <property type="project" value="TreeGrafter"/>
</dbReference>
<dbReference type="EMBL" id="CAICTM010001408">
    <property type="protein sequence ID" value="CAB9523382.1"/>
    <property type="molecule type" value="Genomic_DNA"/>
</dbReference>
<feature type="compositionally biased region" description="Pro residues" evidence="1">
    <location>
        <begin position="681"/>
        <end position="690"/>
    </location>
</feature>
<feature type="region of interest" description="Disordered" evidence="1">
    <location>
        <begin position="520"/>
        <end position="549"/>
    </location>
</feature>
<organism evidence="2 3">
    <name type="scientific">Seminavis robusta</name>
    <dbReference type="NCBI Taxonomy" id="568900"/>
    <lineage>
        <taxon>Eukaryota</taxon>
        <taxon>Sar</taxon>
        <taxon>Stramenopiles</taxon>
        <taxon>Ochrophyta</taxon>
        <taxon>Bacillariophyta</taxon>
        <taxon>Bacillariophyceae</taxon>
        <taxon>Bacillariophycidae</taxon>
        <taxon>Naviculales</taxon>
        <taxon>Naviculaceae</taxon>
        <taxon>Seminavis</taxon>
    </lineage>
</organism>
<evidence type="ECO:0000256" key="1">
    <source>
        <dbReference type="SAM" id="MobiDB-lite"/>
    </source>
</evidence>
<gene>
    <name evidence="2" type="ORF">SEMRO_1410_G270290.1</name>
</gene>
<feature type="compositionally biased region" description="Low complexity" evidence="1">
    <location>
        <begin position="631"/>
        <end position="640"/>
    </location>
</feature>
<reference evidence="2" key="1">
    <citation type="submission" date="2020-06" db="EMBL/GenBank/DDBJ databases">
        <authorList>
            <consortium name="Plant Systems Biology data submission"/>
        </authorList>
    </citation>
    <scope>NUCLEOTIDE SEQUENCE</scope>
    <source>
        <strain evidence="2">D6</strain>
    </source>
</reference>
<feature type="compositionally biased region" description="Acidic residues" evidence="1">
    <location>
        <begin position="726"/>
        <end position="736"/>
    </location>
</feature>
<sequence length="904" mass="97381">MTLQWCAEAESYVQELTSEGTPSVDYVLFSLENAKSATPKMELYSMGKGGRNKVEELLLPETHRVLTGAFLASAIDERGSIVSVRRKYIHVIWVGTRVGIMIKGKVNTSLTQPFKDVFPGCAHYVQLSDGDVDDLQAELLEKTLLAAGGAHKPTRYSFTNRTLIGSLSLDESAYDNQAAEEEERRRERLRLEAEARRQKAAEAERQRLAAEEAKRRADEEARRAAEAERRRAEQERMQRVLAQEEERKRRDDEARRKAYLEEQAAKNKAAAMTPKAALRDKSLIMLISSMSGNMTTSTNQARASNMLKGLDVVPELVDGADPVNKDLRTQLFGISGQRGKYPQFFIREKDGSLKFFGNMEDFDYYNDTGTLAQQLGGCLSPKNNNGAEDAPPVPMVESTLNGNKLLLLISSMSGSLEVASNQTRVQGILKGLHLPKEEVEVMDGCEPSVKERRNELFGISGIRAKYPQLFLVNINTGDTSFVGNFDDICYLHDTNTFGQSIGLVSKADADNNTAAAVVTAPPPETIQNNEKAAPPAAANTSTMPNEASDTTQNIAANNEQAGGSSSNKAATGQESTNLALPEEESGQHIVPDETPSKTTQEEATSQPELQQPPPLEDSNPSTTATTEEEPQLSSTTTTTKTPEKPDETKTLVQEEPPQQPVEEPPLGVTTEEEEKEKPAAPEEPPQPAPLSDPQSEPSANDATLPECEPDAVPLPEASEKATNGGVEEEETPEEPVGEPPDAGDGGADTATDADIVANDDKGDREVTNGGEQQPAKDDDNIPQSAEGDSSAPVEGGSGEEDALPENSAASEPDNVDVEVTEKPIDSEGTMPDDDEGPSDLHGVESSVIDETDLPPLVGSDSAMDFDANEAGTNSELDHKPEGDDGAPSGVEESEPQALAEETEG</sequence>
<name>A0A9N8ELN2_9STRA</name>
<dbReference type="Gene3D" id="3.40.20.10">
    <property type="entry name" value="Severin"/>
    <property type="match status" value="1"/>
</dbReference>
<protein>
    <submittedName>
        <fullName evidence="2">Saccharopine dehydrogenase</fullName>
    </submittedName>
</protein>
<keyword evidence="3" id="KW-1185">Reference proteome</keyword>
<dbReference type="GO" id="GO:0005884">
    <property type="term" value="C:actin filament"/>
    <property type="evidence" value="ECO:0007669"/>
    <property type="project" value="TreeGrafter"/>
</dbReference>
<feature type="compositionally biased region" description="Low complexity" evidence="1">
    <location>
        <begin position="739"/>
        <end position="754"/>
    </location>
</feature>
<feature type="region of interest" description="Disordered" evidence="1">
    <location>
        <begin position="579"/>
        <end position="904"/>
    </location>
</feature>
<dbReference type="GO" id="GO:0030833">
    <property type="term" value="P:regulation of actin filament polymerization"/>
    <property type="evidence" value="ECO:0007669"/>
    <property type="project" value="TreeGrafter"/>
</dbReference>
<dbReference type="OrthoDB" id="49680at2759"/>
<dbReference type="AlphaFoldDB" id="A0A9N8ELN2"/>
<accession>A0A9N8ELN2</accession>
<feature type="compositionally biased region" description="Polar residues" evidence="1">
    <location>
        <begin position="539"/>
        <end position="549"/>
    </location>
</feature>
<dbReference type="SUPFAM" id="SSF55753">
    <property type="entry name" value="Actin depolymerizing proteins"/>
    <property type="match status" value="1"/>
</dbReference>
<proteinExistence type="predicted"/>
<dbReference type="Gene3D" id="3.40.30.10">
    <property type="entry name" value="Glutaredoxin"/>
    <property type="match status" value="2"/>
</dbReference>
<dbReference type="InterPro" id="IPR029006">
    <property type="entry name" value="ADF-H/Gelsolin-like_dom_sf"/>
</dbReference>
<feature type="compositionally biased region" description="Polar residues" evidence="1">
    <location>
        <begin position="692"/>
        <end position="701"/>
    </location>
</feature>
<evidence type="ECO:0000313" key="3">
    <source>
        <dbReference type="Proteomes" id="UP001153069"/>
    </source>
</evidence>
<dbReference type="GO" id="GO:0051015">
    <property type="term" value="F:actin filament binding"/>
    <property type="evidence" value="ECO:0007669"/>
    <property type="project" value="TreeGrafter"/>
</dbReference>
<evidence type="ECO:0000313" key="2">
    <source>
        <dbReference type="EMBL" id="CAB9523382.1"/>
    </source>
</evidence>
<feature type="compositionally biased region" description="Polar residues" evidence="1">
    <location>
        <begin position="596"/>
        <end position="605"/>
    </location>
</feature>
<comment type="caution">
    <text evidence="2">The sequence shown here is derived from an EMBL/GenBank/DDBJ whole genome shotgun (WGS) entry which is preliminary data.</text>
</comment>